<gene>
    <name evidence="2" type="ORF">BS47DRAFT_1386027</name>
</gene>
<reference evidence="2" key="1">
    <citation type="journal article" date="2020" name="Nat. Commun.">
        <title>Large-scale genome sequencing of mycorrhizal fungi provides insights into the early evolution of symbiotic traits.</title>
        <authorList>
            <person name="Miyauchi S."/>
            <person name="Kiss E."/>
            <person name="Kuo A."/>
            <person name="Drula E."/>
            <person name="Kohler A."/>
            <person name="Sanchez-Garcia M."/>
            <person name="Morin E."/>
            <person name="Andreopoulos B."/>
            <person name="Barry K.W."/>
            <person name="Bonito G."/>
            <person name="Buee M."/>
            <person name="Carver A."/>
            <person name="Chen C."/>
            <person name="Cichocki N."/>
            <person name="Clum A."/>
            <person name="Culley D."/>
            <person name="Crous P.W."/>
            <person name="Fauchery L."/>
            <person name="Girlanda M."/>
            <person name="Hayes R.D."/>
            <person name="Keri Z."/>
            <person name="LaButti K."/>
            <person name="Lipzen A."/>
            <person name="Lombard V."/>
            <person name="Magnuson J."/>
            <person name="Maillard F."/>
            <person name="Murat C."/>
            <person name="Nolan M."/>
            <person name="Ohm R.A."/>
            <person name="Pangilinan J."/>
            <person name="Pereira M.F."/>
            <person name="Perotto S."/>
            <person name="Peter M."/>
            <person name="Pfister S."/>
            <person name="Riley R."/>
            <person name="Sitrit Y."/>
            <person name="Stielow J.B."/>
            <person name="Szollosi G."/>
            <person name="Zifcakova L."/>
            <person name="Stursova M."/>
            <person name="Spatafora J.W."/>
            <person name="Tedersoo L."/>
            <person name="Vaario L.M."/>
            <person name="Yamada A."/>
            <person name="Yan M."/>
            <person name="Wang P."/>
            <person name="Xu J."/>
            <person name="Bruns T."/>
            <person name="Baldrian P."/>
            <person name="Vilgalys R."/>
            <person name="Dunand C."/>
            <person name="Henrissat B."/>
            <person name="Grigoriev I.V."/>
            <person name="Hibbett D."/>
            <person name="Nagy L.G."/>
            <person name="Martin F.M."/>
        </authorList>
    </citation>
    <scope>NUCLEOTIDE SEQUENCE</scope>
    <source>
        <strain evidence="2">UP504</strain>
    </source>
</reference>
<dbReference type="AlphaFoldDB" id="A0A9P6AHZ3"/>
<feature type="compositionally biased region" description="Polar residues" evidence="1">
    <location>
        <begin position="1"/>
        <end position="14"/>
    </location>
</feature>
<organism evidence="2 3">
    <name type="scientific">Hydnum rufescens UP504</name>
    <dbReference type="NCBI Taxonomy" id="1448309"/>
    <lineage>
        <taxon>Eukaryota</taxon>
        <taxon>Fungi</taxon>
        <taxon>Dikarya</taxon>
        <taxon>Basidiomycota</taxon>
        <taxon>Agaricomycotina</taxon>
        <taxon>Agaricomycetes</taxon>
        <taxon>Cantharellales</taxon>
        <taxon>Hydnaceae</taxon>
        <taxon>Hydnum</taxon>
    </lineage>
</organism>
<evidence type="ECO:0000313" key="2">
    <source>
        <dbReference type="EMBL" id="KAF9505216.1"/>
    </source>
</evidence>
<sequence>MMETNLPASNQGANSKPPAASANKRSWRVPPRPTLNAELTGNTEQSRPSPSTQRNPQPPVASSPAGRSGPAPAGSSHHRFAPPLHQIDTSNASQAASGHLPNMNSTSAGAHVQMGPQQPWDWQMFSSLPLHPAVLASLPTNPPSNPGELPPHVLAQLAATFGYPLPVHSNGHASTHPMA</sequence>
<keyword evidence="3" id="KW-1185">Reference proteome</keyword>
<evidence type="ECO:0000256" key="1">
    <source>
        <dbReference type="SAM" id="MobiDB-lite"/>
    </source>
</evidence>
<evidence type="ECO:0000313" key="3">
    <source>
        <dbReference type="Proteomes" id="UP000886523"/>
    </source>
</evidence>
<proteinExistence type="predicted"/>
<feature type="compositionally biased region" description="Polar residues" evidence="1">
    <location>
        <begin position="87"/>
        <end position="108"/>
    </location>
</feature>
<name>A0A9P6AHZ3_9AGAM</name>
<dbReference type="EMBL" id="MU129166">
    <property type="protein sequence ID" value="KAF9505216.1"/>
    <property type="molecule type" value="Genomic_DNA"/>
</dbReference>
<feature type="non-terminal residue" evidence="2">
    <location>
        <position position="179"/>
    </location>
</feature>
<protein>
    <submittedName>
        <fullName evidence="2">Uncharacterized protein</fullName>
    </submittedName>
</protein>
<accession>A0A9P6AHZ3</accession>
<feature type="compositionally biased region" description="Polar residues" evidence="1">
    <location>
        <begin position="37"/>
        <end position="55"/>
    </location>
</feature>
<comment type="caution">
    <text evidence="2">The sequence shown here is derived from an EMBL/GenBank/DDBJ whole genome shotgun (WGS) entry which is preliminary data.</text>
</comment>
<dbReference type="Proteomes" id="UP000886523">
    <property type="component" value="Unassembled WGS sequence"/>
</dbReference>
<feature type="region of interest" description="Disordered" evidence="1">
    <location>
        <begin position="1"/>
        <end position="114"/>
    </location>
</feature>